<proteinExistence type="predicted"/>
<accession>A0A9P6LLI0</accession>
<feature type="chain" id="PRO_5040192333" evidence="1">
    <location>
        <begin position="26"/>
        <end position="494"/>
    </location>
</feature>
<keyword evidence="1" id="KW-0732">Signal</keyword>
<feature type="signal peptide" evidence="1">
    <location>
        <begin position="1"/>
        <end position="25"/>
    </location>
</feature>
<dbReference type="SUPFAM" id="SSF52047">
    <property type="entry name" value="RNI-like"/>
    <property type="match status" value="1"/>
</dbReference>
<dbReference type="RefSeq" id="XP_038746063.1">
    <property type="nucleotide sequence ID" value="XM_038888727.1"/>
</dbReference>
<keyword evidence="3" id="KW-1185">Reference proteome</keyword>
<dbReference type="InterPro" id="IPR032675">
    <property type="entry name" value="LRR_dom_sf"/>
</dbReference>
<reference evidence="2" key="2">
    <citation type="submission" date="2020-11" db="EMBL/GenBank/DDBJ databases">
        <title>Whole genome sequencing of Colletotrichum sp.</title>
        <authorList>
            <person name="Li H."/>
        </authorList>
    </citation>
    <scope>NUCLEOTIDE SEQUENCE</scope>
    <source>
        <strain evidence="2">CkLH20</strain>
    </source>
</reference>
<evidence type="ECO:0000313" key="2">
    <source>
        <dbReference type="EMBL" id="KAF9876602.1"/>
    </source>
</evidence>
<dbReference type="Gene3D" id="3.80.10.10">
    <property type="entry name" value="Ribonuclease Inhibitor"/>
    <property type="match status" value="1"/>
</dbReference>
<protein>
    <submittedName>
        <fullName evidence="2">Uncharacterized protein</fullName>
    </submittedName>
</protein>
<reference evidence="2" key="1">
    <citation type="submission" date="2020-03" db="EMBL/GenBank/DDBJ databases">
        <authorList>
            <person name="He L."/>
        </authorList>
    </citation>
    <scope>NUCLEOTIDE SEQUENCE</scope>
    <source>
        <strain evidence="2">CkLH20</strain>
    </source>
</reference>
<dbReference type="Proteomes" id="UP000781932">
    <property type="component" value="Unassembled WGS sequence"/>
</dbReference>
<sequence length="494" mass="56607">MHPTIRKLILFSFFILTATASASSAERTPFKCPTYIDTVVPAGQDGWYGKREPGDPFLDTMHKVHDTLFKCSSIKSLKLRVSSLGCSQHPERYNFPLKHPSGSHYPSQLEALDLEGYEFNEMPWQEARNIGRYGSTLDRYLDWVYEGKAWNWLKGLRSTEAQRNLTNLDLWLEAMDFSKIEKFVITPSHETETPNITTFVPHLKSLKSFKTYGSWAKNFILALPSNSLTHLSWIRSGQTGASILPILRHHAESLTSLEVREPETTYRQRRVMTPDQLSALASMCPNLKSLTFDINQNGTWGWDHLKILATEFPNLENATIFYEEASECRRQLDQAKQQLTRLHEMMVMEDGSNCKGAESLANPHLNVSSVREPFEFLIKANTEAGGKLRKVVFYSGGWERPWDGAMLVYDDWMDEHRSWAVCEAIEGDGGPVEGFDKIDKVEVGDKLFVCQDERGKRYRVFSATKEGTRATVWRNMRLDEKNKELLKRASNMEL</sequence>
<dbReference type="AlphaFoldDB" id="A0A9P6LLI0"/>
<evidence type="ECO:0000313" key="3">
    <source>
        <dbReference type="Proteomes" id="UP000781932"/>
    </source>
</evidence>
<dbReference type="GeneID" id="62161801"/>
<evidence type="ECO:0000256" key="1">
    <source>
        <dbReference type="SAM" id="SignalP"/>
    </source>
</evidence>
<gene>
    <name evidence="2" type="ORF">CkaCkLH20_06010</name>
</gene>
<dbReference type="EMBL" id="JAATWM020000017">
    <property type="protein sequence ID" value="KAF9876602.1"/>
    <property type="molecule type" value="Genomic_DNA"/>
</dbReference>
<organism evidence="2 3">
    <name type="scientific">Colletotrichum karsti</name>
    <dbReference type="NCBI Taxonomy" id="1095194"/>
    <lineage>
        <taxon>Eukaryota</taxon>
        <taxon>Fungi</taxon>
        <taxon>Dikarya</taxon>
        <taxon>Ascomycota</taxon>
        <taxon>Pezizomycotina</taxon>
        <taxon>Sordariomycetes</taxon>
        <taxon>Hypocreomycetidae</taxon>
        <taxon>Glomerellales</taxon>
        <taxon>Glomerellaceae</taxon>
        <taxon>Colletotrichum</taxon>
        <taxon>Colletotrichum boninense species complex</taxon>
    </lineage>
</organism>
<name>A0A9P6LLI0_9PEZI</name>
<comment type="caution">
    <text evidence="2">The sequence shown here is derived from an EMBL/GenBank/DDBJ whole genome shotgun (WGS) entry which is preliminary data.</text>
</comment>
<dbReference type="OrthoDB" id="3945550at2759"/>